<evidence type="ECO:0000313" key="4">
    <source>
        <dbReference type="EMBL" id="AGH43094.1"/>
    </source>
</evidence>
<dbReference type="EMBL" id="CP003837">
    <property type="protein sequence ID" value="AGH43094.1"/>
    <property type="molecule type" value="Genomic_DNA"/>
</dbReference>
<dbReference type="RefSeq" id="WP_007640227.1">
    <property type="nucleotide sequence ID" value="NC_020514.1"/>
</dbReference>
<feature type="domain" description="Aminoglycoside phosphotransferase" evidence="3">
    <location>
        <begin position="30"/>
        <end position="256"/>
    </location>
</feature>
<dbReference type="GO" id="GO:0016740">
    <property type="term" value="F:transferase activity"/>
    <property type="evidence" value="ECO:0007669"/>
    <property type="project" value="UniProtKB-KW"/>
</dbReference>
<keyword evidence="4" id="KW-0808">Transferase</keyword>
<accession>K7ADS9</accession>
<dbReference type="Gene3D" id="3.90.1200.10">
    <property type="match status" value="1"/>
</dbReference>
<dbReference type="PATRIC" id="fig|1129794.4.peg.972"/>
<dbReference type="PANTHER" id="PTHR33540:SF1">
    <property type="entry name" value="N-ACETYLMURAMATE_N-ACETYLGLUCOSAMINE KINASE"/>
    <property type="match status" value="1"/>
</dbReference>
<dbReference type="Pfam" id="PF01636">
    <property type="entry name" value="APH"/>
    <property type="match status" value="1"/>
</dbReference>
<dbReference type="Proteomes" id="UP000011864">
    <property type="component" value="Chromosome"/>
</dbReference>
<gene>
    <name evidence="4" type="ORF">C427_0985</name>
</gene>
<reference evidence="4 5" key="1">
    <citation type="journal article" date="2013" name="Genome Announc.">
        <title>Complete Genome Sequence of Glaciecola psychrophila Strain 170T.</title>
        <authorList>
            <person name="Yin J."/>
            <person name="Chen J."/>
            <person name="Liu G."/>
            <person name="Yu Y."/>
            <person name="Song L."/>
            <person name="Wang X."/>
            <person name="Qu X."/>
        </authorList>
    </citation>
    <scope>NUCLEOTIDE SEQUENCE [LARGE SCALE GENOMIC DNA]</scope>
    <source>
        <strain evidence="4 5">170</strain>
    </source>
</reference>
<dbReference type="HOGENOM" id="CLU_021467_1_0_6"/>
<evidence type="ECO:0000256" key="2">
    <source>
        <dbReference type="ARBA" id="ARBA00022840"/>
    </source>
</evidence>
<name>K7ADS9_9ALTE</name>
<dbReference type="KEGG" id="gps:C427_0985"/>
<dbReference type="STRING" id="1129794.C427_0985"/>
<dbReference type="Gene3D" id="3.30.200.20">
    <property type="entry name" value="Phosphorylase Kinase, domain 1"/>
    <property type="match status" value="1"/>
</dbReference>
<proteinExistence type="predicted"/>
<dbReference type="InterPro" id="IPR002575">
    <property type="entry name" value="Aminoglycoside_PTrfase"/>
</dbReference>
<keyword evidence="5" id="KW-1185">Reference proteome</keyword>
<dbReference type="InterPro" id="IPR011009">
    <property type="entry name" value="Kinase-like_dom_sf"/>
</dbReference>
<dbReference type="GO" id="GO:0005524">
    <property type="term" value="F:ATP binding"/>
    <property type="evidence" value="ECO:0007669"/>
    <property type="project" value="UniProtKB-KW"/>
</dbReference>
<dbReference type="SUPFAM" id="SSF56112">
    <property type="entry name" value="Protein kinase-like (PK-like)"/>
    <property type="match status" value="1"/>
</dbReference>
<dbReference type="AlphaFoldDB" id="K7ADS9"/>
<keyword evidence="1" id="KW-0547">Nucleotide-binding</keyword>
<dbReference type="eggNOG" id="COG3178">
    <property type="taxonomic scope" value="Bacteria"/>
</dbReference>
<keyword evidence="2" id="KW-0067">ATP-binding</keyword>
<dbReference type="OrthoDB" id="9809275at2"/>
<evidence type="ECO:0000313" key="5">
    <source>
        <dbReference type="Proteomes" id="UP000011864"/>
    </source>
</evidence>
<sequence length="341" mass="39737">MKTPLTFKQLRQKKLHNWINQNTDFECESLEIVSGDAGFRRYFRFACYGQSIIAVDAPPTSEDTAQYIAVAQSYREKGIKVPEIYAHDLAQGFYLQQDFGNRLFSDVLTEDTCDLLYPKALANIPIIQSCLSTESGPLPDHDGAFIDIELRLFPDWLLNKYLQLRLTDSEENMLSKVFDEVKSSCLIQPKVGMHRDYHSRNLMLLEDDEIGVIDFQDAVVGPITYDAVSLLRDSYQDWPQEKVQQWLQDWHAEYYAQYPWIEFKMWFDSVGMQRHIKIAGIFARLFIRDHKSSFLADIPHTLHYLINEASQYPKYSEFAQFVSERVLPNVLQKLKSTHHDT</sequence>
<evidence type="ECO:0000256" key="1">
    <source>
        <dbReference type="ARBA" id="ARBA00022741"/>
    </source>
</evidence>
<organism evidence="4 5">
    <name type="scientific">Paraglaciecola psychrophila 170</name>
    <dbReference type="NCBI Taxonomy" id="1129794"/>
    <lineage>
        <taxon>Bacteria</taxon>
        <taxon>Pseudomonadati</taxon>
        <taxon>Pseudomonadota</taxon>
        <taxon>Gammaproteobacteria</taxon>
        <taxon>Alteromonadales</taxon>
        <taxon>Alteromonadaceae</taxon>
        <taxon>Paraglaciecola</taxon>
    </lineage>
</organism>
<dbReference type="PANTHER" id="PTHR33540">
    <property type="entry name" value="TRNA THREONYLCARBAMOYLADENOSINE BIOSYNTHESIS PROTEIN TSAE"/>
    <property type="match status" value="1"/>
</dbReference>
<protein>
    <submittedName>
        <fullName evidence="4">Aminoglycoside phosphotransferase</fullName>
    </submittedName>
</protein>
<evidence type="ECO:0000259" key="3">
    <source>
        <dbReference type="Pfam" id="PF01636"/>
    </source>
</evidence>